<proteinExistence type="predicted"/>
<organism evidence="1 2">
    <name type="scientific">Anoxybacteroides rupiense</name>
    <dbReference type="NCBI Taxonomy" id="311460"/>
    <lineage>
        <taxon>Bacteria</taxon>
        <taxon>Bacillati</taxon>
        <taxon>Bacillota</taxon>
        <taxon>Bacilli</taxon>
        <taxon>Bacillales</taxon>
        <taxon>Anoxybacillaceae</taxon>
        <taxon>Anoxybacteroides</taxon>
    </lineage>
</organism>
<dbReference type="Proteomes" id="UP001339962">
    <property type="component" value="Unassembled WGS sequence"/>
</dbReference>
<gene>
    <name evidence="1" type="ORF">P9850_04825</name>
</gene>
<evidence type="ECO:0000313" key="1">
    <source>
        <dbReference type="EMBL" id="MED5051199.1"/>
    </source>
</evidence>
<reference evidence="1 2" key="1">
    <citation type="submission" date="2023-03" db="EMBL/GenBank/DDBJ databases">
        <title>Bacillus Genome Sequencing.</title>
        <authorList>
            <person name="Dunlap C."/>
        </authorList>
    </citation>
    <scope>NUCLEOTIDE SEQUENCE [LARGE SCALE GENOMIC DNA]</scope>
    <source>
        <strain evidence="1 2">NRS-38</strain>
    </source>
</reference>
<dbReference type="AlphaFoldDB" id="A0ABD5IU45"/>
<accession>A0ABD5IU45</accession>
<dbReference type="EMBL" id="JARTLI010000004">
    <property type="protein sequence ID" value="MED5051199.1"/>
    <property type="molecule type" value="Genomic_DNA"/>
</dbReference>
<sequence length="46" mass="5427">MVDKVHVYFVYHYFNCHQWMATFSYQNGLKMLDRQGTKPNEASGIA</sequence>
<name>A0ABD5IU45_9BACL</name>
<evidence type="ECO:0000313" key="2">
    <source>
        <dbReference type="Proteomes" id="UP001339962"/>
    </source>
</evidence>
<protein>
    <submittedName>
        <fullName evidence="1">Uncharacterized protein</fullName>
    </submittedName>
</protein>
<comment type="caution">
    <text evidence="1">The sequence shown here is derived from an EMBL/GenBank/DDBJ whole genome shotgun (WGS) entry which is preliminary data.</text>
</comment>
<dbReference type="RefSeq" id="WP_156450547.1">
    <property type="nucleotide sequence ID" value="NZ_JACIDF010000003.1"/>
</dbReference>